<dbReference type="PANTHER" id="PTHR43272:SF32">
    <property type="entry name" value="AMP-DEPENDENT SYNTHETASE_LIGASE DOMAIN-CONTAINING PROTEIN"/>
    <property type="match status" value="1"/>
</dbReference>
<evidence type="ECO:0000256" key="4">
    <source>
        <dbReference type="ARBA" id="ARBA00032875"/>
    </source>
</evidence>
<dbReference type="AlphaFoldDB" id="A0A537JVN4"/>
<name>A0A537JVN4_9BACT</name>
<proteinExistence type="predicted"/>
<evidence type="ECO:0000256" key="3">
    <source>
        <dbReference type="ARBA" id="ARBA00023098"/>
    </source>
</evidence>
<dbReference type="InterPro" id="IPR000873">
    <property type="entry name" value="AMP-dep_synth/lig_dom"/>
</dbReference>
<dbReference type="PANTHER" id="PTHR43272">
    <property type="entry name" value="LONG-CHAIN-FATTY-ACID--COA LIGASE"/>
    <property type="match status" value="1"/>
</dbReference>
<dbReference type="Pfam" id="PF23562">
    <property type="entry name" value="AMP-binding_C_3"/>
    <property type="match status" value="1"/>
</dbReference>
<sequence>MRSGAAAPAPRAALGSTLPRLLSARAADASGRRVALRYKDRGIWQEFTWQDYLAHARAFGLGLAALGLAPGEKVAILCGNRPEWLYAEVGTLAAGGIAVGVYQDAIAREIGYVIDHADAAYVVAEDQEQLDKVLEVREDLPKVRRIITVDPKGMHRVDDPQVTRFPEVEALGRELDAAHPGRFDDLLLNTAPEDIANIVYTSGTTGSPKGAMLTHRNLINMALTFAEVDPVRPDDQLFSYLPPPWIGEIAMSIATALVFGIPVNFPEEAETARDDGREIGPTVLFGPPRLWEALTSQVQVKLMDTTPFKRAVYRLAMRWGYRAADKRLRRQPLGPADRVLSRLGYLLAFRAVLDDLGMLRIRHAYTGGAALGPDTFRFLRALGLNLKQLYGQTEIAGFSCVHRDGDVRFETVGRPIPGVDLTLSPEGEILERSDSVFLGYYKDPQATRAALQGGWLHTGDAGQLTDDGHLVVIDRLSDVMRLADGTLFSPQFIENKLKFSPFVREAVVVGHGRPYVAAILNIDMPVVGKWAEDRQIAHTTYTDLSQKAGVYDLIAAEVRGANESLPRSARVRRFVLLYKELDADDGELTRTRKVRRRVIAERYAHLIEAMYGASADRIPVRATITYRDGTTAVVETAVRVAEVAGG</sequence>
<comment type="caution">
    <text evidence="6">The sequence shown here is derived from an EMBL/GenBank/DDBJ whole genome shotgun (WGS) entry which is preliminary data.</text>
</comment>
<evidence type="ECO:0000256" key="1">
    <source>
        <dbReference type="ARBA" id="ARBA00022598"/>
    </source>
</evidence>
<protein>
    <recommendedName>
        <fullName evidence="4">Acyl-CoA synthetase</fullName>
    </recommendedName>
</protein>
<keyword evidence="2" id="KW-0276">Fatty acid metabolism</keyword>
<evidence type="ECO:0000313" key="6">
    <source>
        <dbReference type="EMBL" id="TMI87587.1"/>
    </source>
</evidence>
<gene>
    <name evidence="6" type="ORF">E6H00_15260</name>
</gene>
<dbReference type="EMBL" id="VBAK01000154">
    <property type="protein sequence ID" value="TMI87587.1"/>
    <property type="molecule type" value="Genomic_DNA"/>
</dbReference>
<organism evidence="6 7">
    <name type="scientific">Candidatus Segetimicrobium genomatis</name>
    <dbReference type="NCBI Taxonomy" id="2569760"/>
    <lineage>
        <taxon>Bacteria</taxon>
        <taxon>Bacillati</taxon>
        <taxon>Candidatus Sysuimicrobiota</taxon>
        <taxon>Candidatus Sysuimicrobiia</taxon>
        <taxon>Candidatus Sysuimicrobiales</taxon>
        <taxon>Candidatus Segetimicrobiaceae</taxon>
        <taxon>Candidatus Segetimicrobium</taxon>
    </lineage>
</organism>
<keyword evidence="1 6" id="KW-0436">Ligase</keyword>
<dbReference type="InterPro" id="IPR020845">
    <property type="entry name" value="AMP-binding_CS"/>
</dbReference>
<evidence type="ECO:0000256" key="2">
    <source>
        <dbReference type="ARBA" id="ARBA00022832"/>
    </source>
</evidence>
<dbReference type="Gene3D" id="3.40.50.12780">
    <property type="entry name" value="N-terminal domain of ligase-like"/>
    <property type="match status" value="1"/>
</dbReference>
<keyword evidence="3" id="KW-0443">Lipid metabolism</keyword>
<dbReference type="GO" id="GO:0016020">
    <property type="term" value="C:membrane"/>
    <property type="evidence" value="ECO:0007669"/>
    <property type="project" value="TreeGrafter"/>
</dbReference>
<reference evidence="6 7" key="1">
    <citation type="journal article" date="2019" name="Nat. Microbiol.">
        <title>Mediterranean grassland soil C-N compound turnover is dependent on rainfall and depth, and is mediated by genomically divergent microorganisms.</title>
        <authorList>
            <person name="Diamond S."/>
            <person name="Andeer P.F."/>
            <person name="Li Z."/>
            <person name="Crits-Christoph A."/>
            <person name="Burstein D."/>
            <person name="Anantharaman K."/>
            <person name="Lane K.R."/>
            <person name="Thomas B.C."/>
            <person name="Pan C."/>
            <person name="Northen T.R."/>
            <person name="Banfield J.F."/>
        </authorList>
    </citation>
    <scope>NUCLEOTIDE SEQUENCE [LARGE SCALE GENOMIC DNA]</scope>
    <source>
        <strain evidence="6">NP_3</strain>
    </source>
</reference>
<dbReference type="Proteomes" id="UP000318509">
    <property type="component" value="Unassembled WGS sequence"/>
</dbReference>
<dbReference type="PROSITE" id="PS00455">
    <property type="entry name" value="AMP_BINDING"/>
    <property type="match status" value="1"/>
</dbReference>
<evidence type="ECO:0000259" key="5">
    <source>
        <dbReference type="Pfam" id="PF00501"/>
    </source>
</evidence>
<dbReference type="Pfam" id="PF00501">
    <property type="entry name" value="AMP-binding"/>
    <property type="match status" value="1"/>
</dbReference>
<dbReference type="SUPFAM" id="SSF56801">
    <property type="entry name" value="Acetyl-CoA synthetase-like"/>
    <property type="match status" value="1"/>
</dbReference>
<accession>A0A537JVN4</accession>
<evidence type="ECO:0000313" key="7">
    <source>
        <dbReference type="Proteomes" id="UP000318509"/>
    </source>
</evidence>
<dbReference type="GO" id="GO:0004467">
    <property type="term" value="F:long-chain fatty acid-CoA ligase activity"/>
    <property type="evidence" value="ECO:0007669"/>
    <property type="project" value="TreeGrafter"/>
</dbReference>
<feature type="domain" description="AMP-dependent synthetase/ligase" evidence="5">
    <location>
        <begin position="25"/>
        <end position="441"/>
    </location>
</feature>
<dbReference type="InterPro" id="IPR042099">
    <property type="entry name" value="ANL_N_sf"/>
</dbReference>